<accession>A0AAW0VQT4</accession>
<comment type="similarity">
    <text evidence="2">Belongs to the transcriptional coactivator PC4 family.</text>
</comment>
<keyword evidence="3" id="KW-0805">Transcription regulation</keyword>
<evidence type="ECO:0000256" key="7">
    <source>
        <dbReference type="SAM" id="MobiDB-lite"/>
    </source>
</evidence>
<keyword evidence="6" id="KW-0539">Nucleus</keyword>
<evidence type="ECO:0000256" key="6">
    <source>
        <dbReference type="ARBA" id="ARBA00023242"/>
    </source>
</evidence>
<dbReference type="AlphaFoldDB" id="A0AAW0VQT4"/>
<dbReference type="GO" id="GO:0003713">
    <property type="term" value="F:transcription coactivator activity"/>
    <property type="evidence" value="ECO:0007669"/>
    <property type="project" value="InterPro"/>
</dbReference>
<dbReference type="InterPro" id="IPR003173">
    <property type="entry name" value="PC4_C"/>
</dbReference>
<dbReference type="Proteomes" id="UP001445076">
    <property type="component" value="Unassembled WGS sequence"/>
</dbReference>
<feature type="compositionally biased region" description="Basic and acidic residues" evidence="7">
    <location>
        <begin position="57"/>
        <end position="70"/>
    </location>
</feature>
<dbReference type="GO" id="GO:0060261">
    <property type="term" value="P:positive regulation of transcription initiation by RNA polymerase II"/>
    <property type="evidence" value="ECO:0007669"/>
    <property type="project" value="InterPro"/>
</dbReference>
<feature type="region of interest" description="Disordered" evidence="7">
    <location>
        <begin position="1"/>
        <end position="70"/>
    </location>
</feature>
<dbReference type="EMBL" id="JARKIK010001655">
    <property type="protein sequence ID" value="KAK8719638.1"/>
    <property type="molecule type" value="Genomic_DNA"/>
</dbReference>
<dbReference type="Pfam" id="PF02229">
    <property type="entry name" value="PC4"/>
    <property type="match status" value="1"/>
</dbReference>
<evidence type="ECO:0000256" key="5">
    <source>
        <dbReference type="ARBA" id="ARBA00023163"/>
    </source>
</evidence>
<dbReference type="GO" id="GO:0005634">
    <property type="term" value="C:nucleus"/>
    <property type="evidence" value="ECO:0007669"/>
    <property type="project" value="UniProtKB-SubCell"/>
</dbReference>
<sequence>MARGKETARMGKQKKEESKKRPPSDSSESDSDSGPDDKKEPPAKMTKSDASSSSSRRKNDSGETYFELDRNKRVTVREFKGRLFVDIREFYEKDGKTLPGKKGISLTTSMWNKLKSLQEEVDEEIQQLS</sequence>
<dbReference type="GO" id="GO:0003677">
    <property type="term" value="F:DNA binding"/>
    <property type="evidence" value="ECO:0007669"/>
    <property type="project" value="UniProtKB-KW"/>
</dbReference>
<dbReference type="SUPFAM" id="SSF54447">
    <property type="entry name" value="ssDNA-binding transcriptional regulator domain"/>
    <property type="match status" value="1"/>
</dbReference>
<proteinExistence type="inferred from homology"/>
<dbReference type="EMBL" id="JARKIK010001655">
    <property type="protein sequence ID" value="KAK8719642.1"/>
    <property type="molecule type" value="Genomic_DNA"/>
</dbReference>
<comment type="subcellular location">
    <subcellularLocation>
        <location evidence="1">Nucleus</location>
    </subcellularLocation>
</comment>
<evidence type="ECO:0000259" key="8">
    <source>
        <dbReference type="Pfam" id="PF02229"/>
    </source>
</evidence>
<dbReference type="PANTHER" id="PTHR13215">
    <property type="entry name" value="RNA POLYMERASE II TRANSCRIPTIONAL COACTIVATOR"/>
    <property type="match status" value="1"/>
</dbReference>
<keyword evidence="10" id="KW-1185">Reference proteome</keyword>
<reference evidence="9 10" key="1">
    <citation type="journal article" date="2024" name="BMC Genomics">
        <title>Genome assembly of redclaw crayfish (Cherax quadricarinatus) provides insights into its immune adaptation and hypoxia tolerance.</title>
        <authorList>
            <person name="Liu Z."/>
            <person name="Zheng J."/>
            <person name="Li H."/>
            <person name="Fang K."/>
            <person name="Wang S."/>
            <person name="He J."/>
            <person name="Zhou D."/>
            <person name="Weng S."/>
            <person name="Chi M."/>
            <person name="Gu Z."/>
            <person name="He J."/>
            <person name="Li F."/>
            <person name="Wang M."/>
        </authorList>
    </citation>
    <scope>NUCLEOTIDE SEQUENCE [LARGE SCALE GENOMIC DNA]</scope>
    <source>
        <strain evidence="9">ZL_2023a</strain>
    </source>
</reference>
<keyword evidence="4" id="KW-0238">DNA-binding</keyword>
<feature type="domain" description="Transcriptional coactivator p15 (PC4) C-terminal" evidence="8">
    <location>
        <begin position="66"/>
        <end position="116"/>
    </location>
</feature>
<keyword evidence="5" id="KW-0804">Transcription</keyword>
<gene>
    <name evidence="9" type="ORF">OTU49_013893</name>
</gene>
<dbReference type="EMBL" id="JARKIK010001655">
    <property type="protein sequence ID" value="KAK8719641.1"/>
    <property type="molecule type" value="Genomic_DNA"/>
</dbReference>
<protein>
    <recommendedName>
        <fullName evidence="8">Transcriptional coactivator p15 (PC4) C-terminal domain-containing protein</fullName>
    </recommendedName>
</protein>
<dbReference type="Gene3D" id="2.30.31.10">
    <property type="entry name" value="Transcriptional Coactivator Pc4, Chain A"/>
    <property type="match status" value="1"/>
</dbReference>
<evidence type="ECO:0000256" key="1">
    <source>
        <dbReference type="ARBA" id="ARBA00004123"/>
    </source>
</evidence>
<evidence type="ECO:0000313" key="10">
    <source>
        <dbReference type="Proteomes" id="UP001445076"/>
    </source>
</evidence>
<reference evidence="9" key="2">
    <citation type="submission" date="2024-01" db="EMBL/GenBank/DDBJ databases">
        <authorList>
            <person name="He J."/>
            <person name="Wang M."/>
            <person name="Zheng J."/>
            <person name="Liu Z."/>
        </authorList>
    </citation>
    <scope>NUCLEOTIDE SEQUENCE</scope>
    <source>
        <strain evidence="9">ZL_2023a</strain>
        <tissue evidence="9">Muscle</tissue>
    </source>
</reference>
<comment type="caution">
    <text evidence="9">The sequence shown here is derived from an EMBL/GenBank/DDBJ whole genome shotgun (WGS) entry which is preliminary data.</text>
</comment>
<feature type="compositionally biased region" description="Basic and acidic residues" evidence="7">
    <location>
        <begin position="1"/>
        <end position="23"/>
    </location>
</feature>
<dbReference type="InterPro" id="IPR009044">
    <property type="entry name" value="ssDNA-bd_transcriptional_reg"/>
</dbReference>
<evidence type="ECO:0000256" key="4">
    <source>
        <dbReference type="ARBA" id="ARBA00023125"/>
    </source>
</evidence>
<organism evidence="9 10">
    <name type="scientific">Cherax quadricarinatus</name>
    <name type="common">Australian red claw crayfish</name>
    <dbReference type="NCBI Taxonomy" id="27406"/>
    <lineage>
        <taxon>Eukaryota</taxon>
        <taxon>Metazoa</taxon>
        <taxon>Ecdysozoa</taxon>
        <taxon>Arthropoda</taxon>
        <taxon>Crustacea</taxon>
        <taxon>Multicrustacea</taxon>
        <taxon>Malacostraca</taxon>
        <taxon>Eumalacostraca</taxon>
        <taxon>Eucarida</taxon>
        <taxon>Decapoda</taxon>
        <taxon>Pleocyemata</taxon>
        <taxon>Astacidea</taxon>
        <taxon>Parastacoidea</taxon>
        <taxon>Parastacidae</taxon>
        <taxon>Cherax</taxon>
    </lineage>
</organism>
<dbReference type="EMBL" id="JARKIK010001655">
    <property type="protein sequence ID" value="KAK8719637.1"/>
    <property type="molecule type" value="Genomic_DNA"/>
</dbReference>
<dbReference type="InterPro" id="IPR045125">
    <property type="entry name" value="Sub1/Tcp4-like"/>
</dbReference>
<name>A0AAW0VQT4_CHEQU</name>
<evidence type="ECO:0000256" key="3">
    <source>
        <dbReference type="ARBA" id="ARBA00023015"/>
    </source>
</evidence>
<evidence type="ECO:0000256" key="2">
    <source>
        <dbReference type="ARBA" id="ARBA00009001"/>
    </source>
</evidence>
<evidence type="ECO:0000313" key="9">
    <source>
        <dbReference type="EMBL" id="KAK8719638.1"/>
    </source>
</evidence>